<reference evidence="11 12" key="1">
    <citation type="submission" date="2023-07" db="EMBL/GenBank/DDBJ databases">
        <title>Genomic Encyclopedia of Type Strains, Phase IV (KMG-IV): sequencing the most valuable type-strain genomes for metagenomic binning, comparative biology and taxonomic classification.</title>
        <authorList>
            <person name="Goeker M."/>
        </authorList>
    </citation>
    <scope>NUCLEOTIDE SEQUENCE [LARGE SCALE GENOMIC DNA]</scope>
    <source>
        <strain evidence="11 12">DSM 3770</strain>
    </source>
</reference>
<evidence type="ECO:0000256" key="9">
    <source>
        <dbReference type="RuleBase" id="RU369079"/>
    </source>
</evidence>
<evidence type="ECO:0000256" key="4">
    <source>
        <dbReference type="ARBA" id="ARBA00022519"/>
    </source>
</evidence>
<dbReference type="InterPro" id="IPR055348">
    <property type="entry name" value="DctQ"/>
</dbReference>
<keyword evidence="2 9" id="KW-0813">Transport</keyword>
<comment type="function">
    <text evidence="9">Part of the tripartite ATP-independent periplasmic (TRAP) transport system.</text>
</comment>
<dbReference type="RefSeq" id="WP_237345398.1">
    <property type="nucleotide sequence ID" value="NZ_JABWGX010000009.1"/>
</dbReference>
<evidence type="ECO:0000256" key="8">
    <source>
        <dbReference type="ARBA" id="ARBA00038436"/>
    </source>
</evidence>
<feature type="transmembrane region" description="Helical" evidence="9">
    <location>
        <begin position="47"/>
        <end position="66"/>
    </location>
</feature>
<evidence type="ECO:0000313" key="12">
    <source>
        <dbReference type="Proteomes" id="UP001241747"/>
    </source>
</evidence>
<evidence type="ECO:0000259" key="10">
    <source>
        <dbReference type="Pfam" id="PF04290"/>
    </source>
</evidence>
<feature type="domain" description="Tripartite ATP-independent periplasmic transporters DctQ component" evidence="10">
    <location>
        <begin position="27"/>
        <end position="156"/>
    </location>
</feature>
<evidence type="ECO:0000256" key="1">
    <source>
        <dbReference type="ARBA" id="ARBA00004429"/>
    </source>
</evidence>
<sequence>MILAVSRALARFEKVLLTIAAAFLFAMMLIVFADVGLRYLFNSPLGFSYDLISLYLMVGVFFFSLSNTLRHDEHVRVDILYLQAPPVLRRLFDRITYALSAILFAVVLWTGLLRAIASTAQLEVMATLIPWPIWLAYWIVPIGTAPILLLCVLRVLHPEIKSEHHL</sequence>
<evidence type="ECO:0000256" key="6">
    <source>
        <dbReference type="ARBA" id="ARBA00022989"/>
    </source>
</evidence>
<comment type="subunit">
    <text evidence="9">The complex comprises the extracytoplasmic solute receptor protein and the two transmembrane proteins.</text>
</comment>
<keyword evidence="5 9" id="KW-0812">Transmembrane</keyword>
<organism evidence="11 12">
    <name type="scientific">Xanthobacter agilis</name>
    <dbReference type="NCBI Taxonomy" id="47492"/>
    <lineage>
        <taxon>Bacteria</taxon>
        <taxon>Pseudomonadati</taxon>
        <taxon>Pseudomonadota</taxon>
        <taxon>Alphaproteobacteria</taxon>
        <taxon>Hyphomicrobiales</taxon>
        <taxon>Xanthobacteraceae</taxon>
        <taxon>Xanthobacter</taxon>
    </lineage>
</organism>
<comment type="subcellular location">
    <subcellularLocation>
        <location evidence="1 9">Cell inner membrane</location>
        <topology evidence="1 9">Multi-pass membrane protein</topology>
    </subcellularLocation>
</comment>
<comment type="caution">
    <text evidence="11">The sequence shown here is derived from an EMBL/GenBank/DDBJ whole genome shotgun (WGS) entry which is preliminary data.</text>
</comment>
<dbReference type="InterPro" id="IPR007387">
    <property type="entry name" value="TRAP_DctQ"/>
</dbReference>
<dbReference type="Pfam" id="PF04290">
    <property type="entry name" value="DctQ"/>
    <property type="match status" value="1"/>
</dbReference>
<feature type="transmembrane region" description="Helical" evidence="9">
    <location>
        <begin position="136"/>
        <end position="156"/>
    </location>
</feature>
<keyword evidence="6 9" id="KW-1133">Transmembrane helix</keyword>
<proteinExistence type="inferred from homology"/>
<dbReference type="PANTHER" id="PTHR35011">
    <property type="entry name" value="2,3-DIKETO-L-GULONATE TRAP TRANSPORTER SMALL PERMEASE PROTEIN YIAM"/>
    <property type="match status" value="1"/>
</dbReference>
<gene>
    <name evidence="11" type="ORF">QOZ94_003546</name>
</gene>
<dbReference type="EMBL" id="JAUSVY010000009">
    <property type="protein sequence ID" value="MDQ0506732.1"/>
    <property type="molecule type" value="Genomic_DNA"/>
</dbReference>
<evidence type="ECO:0000256" key="2">
    <source>
        <dbReference type="ARBA" id="ARBA00022448"/>
    </source>
</evidence>
<dbReference type="Proteomes" id="UP001241747">
    <property type="component" value="Unassembled WGS sequence"/>
</dbReference>
<evidence type="ECO:0000256" key="7">
    <source>
        <dbReference type="ARBA" id="ARBA00023136"/>
    </source>
</evidence>
<feature type="transmembrane region" description="Helical" evidence="9">
    <location>
        <begin position="15"/>
        <end position="41"/>
    </location>
</feature>
<keyword evidence="4 9" id="KW-0997">Cell inner membrane</keyword>
<protein>
    <recommendedName>
        <fullName evidence="9">TRAP transporter small permease protein</fullName>
    </recommendedName>
</protein>
<evidence type="ECO:0000256" key="5">
    <source>
        <dbReference type="ARBA" id="ARBA00022692"/>
    </source>
</evidence>
<dbReference type="PANTHER" id="PTHR35011:SF10">
    <property type="entry name" value="TRAP TRANSPORTER SMALL PERMEASE PROTEIN"/>
    <property type="match status" value="1"/>
</dbReference>
<evidence type="ECO:0000256" key="3">
    <source>
        <dbReference type="ARBA" id="ARBA00022475"/>
    </source>
</evidence>
<feature type="transmembrane region" description="Helical" evidence="9">
    <location>
        <begin position="95"/>
        <end position="116"/>
    </location>
</feature>
<accession>A0ABU0LI10</accession>
<keyword evidence="3" id="KW-1003">Cell membrane</keyword>
<keyword evidence="7 9" id="KW-0472">Membrane</keyword>
<keyword evidence="12" id="KW-1185">Reference proteome</keyword>
<evidence type="ECO:0000313" key="11">
    <source>
        <dbReference type="EMBL" id="MDQ0506732.1"/>
    </source>
</evidence>
<name>A0ABU0LI10_XANAG</name>
<comment type="similarity">
    <text evidence="8 9">Belongs to the TRAP transporter small permease family.</text>
</comment>